<keyword evidence="1" id="KW-1133">Transmembrane helix</keyword>
<protein>
    <submittedName>
        <fullName evidence="2">Uncharacterized protein</fullName>
    </submittedName>
</protein>
<reference evidence="2" key="2">
    <citation type="submission" date="2020-11" db="EMBL/GenBank/DDBJ databases">
        <authorList>
            <person name="McCartney M.A."/>
            <person name="Auch B."/>
            <person name="Kono T."/>
            <person name="Mallez S."/>
            <person name="Becker A."/>
            <person name="Gohl D.M."/>
            <person name="Silverstein K.A.T."/>
            <person name="Koren S."/>
            <person name="Bechman K.B."/>
            <person name="Herman A."/>
            <person name="Abrahante J.E."/>
            <person name="Garbe J."/>
        </authorList>
    </citation>
    <scope>NUCLEOTIDE SEQUENCE</scope>
    <source>
        <strain evidence="2">Duluth1</strain>
        <tissue evidence="2">Whole animal</tissue>
    </source>
</reference>
<dbReference type="AlphaFoldDB" id="A0A9D4DAW0"/>
<evidence type="ECO:0000313" key="3">
    <source>
        <dbReference type="Proteomes" id="UP000828390"/>
    </source>
</evidence>
<name>A0A9D4DAW0_DREPO</name>
<evidence type="ECO:0000256" key="1">
    <source>
        <dbReference type="SAM" id="Phobius"/>
    </source>
</evidence>
<keyword evidence="1" id="KW-0472">Membrane</keyword>
<evidence type="ECO:0000313" key="2">
    <source>
        <dbReference type="EMBL" id="KAH3741812.1"/>
    </source>
</evidence>
<accession>A0A9D4DAW0</accession>
<dbReference type="EMBL" id="JAIWYP010000011">
    <property type="protein sequence ID" value="KAH3741812.1"/>
    <property type="molecule type" value="Genomic_DNA"/>
</dbReference>
<keyword evidence="1" id="KW-0812">Transmembrane</keyword>
<comment type="caution">
    <text evidence="2">The sequence shown here is derived from an EMBL/GenBank/DDBJ whole genome shotgun (WGS) entry which is preliminary data.</text>
</comment>
<feature type="transmembrane region" description="Helical" evidence="1">
    <location>
        <begin position="49"/>
        <end position="67"/>
    </location>
</feature>
<dbReference type="Proteomes" id="UP000828390">
    <property type="component" value="Unassembled WGS sequence"/>
</dbReference>
<sequence length="82" mass="9181">MPSYQEAKTHEISESRLAGIIPLGIVIDDRWVFSAVQQEKYNSMLTMKFAGLISELTAFLILAFQISELTYIAKPSPSTTNQ</sequence>
<gene>
    <name evidence="2" type="ORF">DPMN_048540</name>
</gene>
<proteinExistence type="predicted"/>
<organism evidence="2 3">
    <name type="scientific">Dreissena polymorpha</name>
    <name type="common">Zebra mussel</name>
    <name type="synonym">Mytilus polymorpha</name>
    <dbReference type="NCBI Taxonomy" id="45954"/>
    <lineage>
        <taxon>Eukaryota</taxon>
        <taxon>Metazoa</taxon>
        <taxon>Spiralia</taxon>
        <taxon>Lophotrochozoa</taxon>
        <taxon>Mollusca</taxon>
        <taxon>Bivalvia</taxon>
        <taxon>Autobranchia</taxon>
        <taxon>Heteroconchia</taxon>
        <taxon>Euheterodonta</taxon>
        <taxon>Imparidentia</taxon>
        <taxon>Neoheterodontei</taxon>
        <taxon>Myida</taxon>
        <taxon>Dreissenoidea</taxon>
        <taxon>Dreissenidae</taxon>
        <taxon>Dreissena</taxon>
    </lineage>
</organism>
<keyword evidence="3" id="KW-1185">Reference proteome</keyword>
<reference evidence="2" key="1">
    <citation type="journal article" date="2019" name="bioRxiv">
        <title>The Genome of the Zebra Mussel, Dreissena polymorpha: A Resource for Invasive Species Research.</title>
        <authorList>
            <person name="McCartney M.A."/>
            <person name="Auch B."/>
            <person name="Kono T."/>
            <person name="Mallez S."/>
            <person name="Zhang Y."/>
            <person name="Obille A."/>
            <person name="Becker A."/>
            <person name="Abrahante J.E."/>
            <person name="Garbe J."/>
            <person name="Badalamenti J.P."/>
            <person name="Herman A."/>
            <person name="Mangelson H."/>
            <person name="Liachko I."/>
            <person name="Sullivan S."/>
            <person name="Sone E.D."/>
            <person name="Koren S."/>
            <person name="Silverstein K.A.T."/>
            <person name="Beckman K.B."/>
            <person name="Gohl D.M."/>
        </authorList>
    </citation>
    <scope>NUCLEOTIDE SEQUENCE</scope>
    <source>
        <strain evidence="2">Duluth1</strain>
        <tissue evidence="2">Whole animal</tissue>
    </source>
</reference>